<gene>
    <name evidence="3" type="ORF">IAA98_08070</name>
</gene>
<dbReference type="PANTHER" id="PTHR43606">
    <property type="entry name" value="PHOSPHATASE, PUTATIVE (AFU_ORTHOLOGUE AFUA_6G08710)-RELATED"/>
    <property type="match status" value="1"/>
</dbReference>
<dbReference type="Pfam" id="PF16655">
    <property type="entry name" value="PhoD_N"/>
    <property type="match status" value="1"/>
</dbReference>
<evidence type="ECO:0000313" key="3">
    <source>
        <dbReference type="EMBL" id="HIT75526.1"/>
    </source>
</evidence>
<dbReference type="InterPro" id="IPR052900">
    <property type="entry name" value="Phospholipid_Metab_Enz"/>
</dbReference>
<dbReference type="InterPro" id="IPR029052">
    <property type="entry name" value="Metallo-depent_PP-like"/>
</dbReference>
<organism evidence="3 4">
    <name type="scientific">Candidatus Avipropionibacterium avicola</name>
    <dbReference type="NCBI Taxonomy" id="2840701"/>
    <lineage>
        <taxon>Bacteria</taxon>
        <taxon>Bacillati</taxon>
        <taxon>Actinomycetota</taxon>
        <taxon>Actinomycetes</taxon>
        <taxon>Propionibacteriales</taxon>
        <taxon>Propionibacteriaceae</taxon>
        <taxon>Propionibacteriaceae incertae sedis</taxon>
        <taxon>Candidatus Avipropionibacterium</taxon>
    </lineage>
</organism>
<feature type="domain" description="Phospholipase D N-terminal" evidence="2">
    <location>
        <begin position="45"/>
        <end position="143"/>
    </location>
</feature>
<dbReference type="Gene3D" id="2.60.40.380">
    <property type="entry name" value="Purple acid phosphatase-like, N-terminal"/>
    <property type="match status" value="1"/>
</dbReference>
<protein>
    <submittedName>
        <fullName evidence="3">Alkaline phosphatase D family protein</fullName>
    </submittedName>
</protein>
<feature type="domain" description="PhoD-like phosphatase metallophosphatase" evidence="1">
    <location>
        <begin position="156"/>
        <end position="484"/>
    </location>
</feature>
<dbReference type="SUPFAM" id="SSF56300">
    <property type="entry name" value="Metallo-dependent phosphatases"/>
    <property type="match status" value="1"/>
</dbReference>
<dbReference type="Gene3D" id="3.60.21.70">
    <property type="entry name" value="PhoD-like phosphatase"/>
    <property type="match status" value="1"/>
</dbReference>
<evidence type="ECO:0000259" key="1">
    <source>
        <dbReference type="Pfam" id="PF09423"/>
    </source>
</evidence>
<dbReference type="EMBL" id="DVLP01000242">
    <property type="protein sequence ID" value="HIT75526.1"/>
    <property type="molecule type" value="Genomic_DNA"/>
</dbReference>
<name>A0A9D1KMI9_9ACTN</name>
<proteinExistence type="predicted"/>
<dbReference type="CDD" id="cd07389">
    <property type="entry name" value="MPP_PhoD"/>
    <property type="match status" value="1"/>
</dbReference>
<dbReference type="PANTHER" id="PTHR43606:SF2">
    <property type="entry name" value="ALKALINE PHOSPHATASE FAMILY PROTEIN (AFU_ORTHOLOGUE AFUA_5G03860)"/>
    <property type="match status" value="1"/>
</dbReference>
<dbReference type="Pfam" id="PF09423">
    <property type="entry name" value="PhoD"/>
    <property type="match status" value="1"/>
</dbReference>
<dbReference type="PROSITE" id="PS51318">
    <property type="entry name" value="TAT"/>
    <property type="match status" value="1"/>
</dbReference>
<sequence length="519" mass="57682">MSEHTSRRLFLGATGAGAAAVMLGTGTWGAPDVWAAPTSDYPFTLGVASGDPLPDGVVLWTRLAPDPLAEDGHGGMGNQKVPVRYQVAEDEAFSTVVRSGTVIASPELAHSVHPEVSGLQPDREYFYRFSAGGEISPVGRTRTAPARNAALDELTFVFASCQSYEGGLYTAYQHMAAEDLDLVVHLGDYIYEESYVEDPQFHDGGALPDHLLTECTTLERYRTQYGLYKSDQHLQAAHQQFPWLFTFDDHEVHNNWKGGIDRDDEELARTAAGFQAMYENLPLRSTQRPDGPDIQIYRKLQYGSLADFTLLDSHSFRNASSQEQRFDPDITNLGAEQRDWLIDGFSDSTAQWQVIGNQQPMGEFDRDPDPEVKRLTSSWDLYALERQTILQAARDRDVDNLVVITGDRHANHVLDLLTDYDHPDEAELVGAEFVGTSLSSNGDGADTSPVGEDLLKGNPHLKFYNYQRGYSRVTLTQESFTNEFMVLPYVSEPDSPIELRARYVVEDGVPGAVEDTISR</sequence>
<dbReference type="InterPro" id="IPR038607">
    <property type="entry name" value="PhoD-like_sf"/>
</dbReference>
<reference evidence="3" key="2">
    <citation type="journal article" date="2021" name="PeerJ">
        <title>Extensive microbial diversity within the chicken gut microbiome revealed by metagenomics and culture.</title>
        <authorList>
            <person name="Gilroy R."/>
            <person name="Ravi A."/>
            <person name="Getino M."/>
            <person name="Pursley I."/>
            <person name="Horton D.L."/>
            <person name="Alikhan N.F."/>
            <person name="Baker D."/>
            <person name="Gharbi K."/>
            <person name="Hall N."/>
            <person name="Watson M."/>
            <person name="Adriaenssens E.M."/>
            <person name="Foster-Nyarko E."/>
            <person name="Jarju S."/>
            <person name="Secka A."/>
            <person name="Antonio M."/>
            <person name="Oren A."/>
            <person name="Chaudhuri R.R."/>
            <person name="La Ragione R."/>
            <person name="Hildebrand F."/>
            <person name="Pallen M.J."/>
        </authorList>
    </citation>
    <scope>NUCLEOTIDE SEQUENCE</scope>
    <source>
        <strain evidence="3">ChiGjej1B1-24693</strain>
    </source>
</reference>
<evidence type="ECO:0000259" key="2">
    <source>
        <dbReference type="Pfam" id="PF16655"/>
    </source>
</evidence>
<dbReference type="AlphaFoldDB" id="A0A9D1KMI9"/>
<comment type="caution">
    <text evidence="3">The sequence shown here is derived from an EMBL/GenBank/DDBJ whole genome shotgun (WGS) entry which is preliminary data.</text>
</comment>
<dbReference type="Proteomes" id="UP000886842">
    <property type="component" value="Unassembled WGS sequence"/>
</dbReference>
<evidence type="ECO:0000313" key="4">
    <source>
        <dbReference type="Proteomes" id="UP000886842"/>
    </source>
</evidence>
<dbReference type="InterPro" id="IPR006311">
    <property type="entry name" value="TAT_signal"/>
</dbReference>
<dbReference type="InterPro" id="IPR018946">
    <property type="entry name" value="PhoD-like_MPP"/>
</dbReference>
<reference evidence="3" key="1">
    <citation type="submission" date="2020-10" db="EMBL/GenBank/DDBJ databases">
        <authorList>
            <person name="Gilroy R."/>
        </authorList>
    </citation>
    <scope>NUCLEOTIDE SEQUENCE</scope>
    <source>
        <strain evidence="3">ChiGjej1B1-24693</strain>
    </source>
</reference>
<accession>A0A9D1KMI9</accession>
<dbReference type="InterPro" id="IPR032093">
    <property type="entry name" value="PhoD_N"/>
</dbReference>